<evidence type="ECO:0000313" key="6">
    <source>
        <dbReference type="EMBL" id="TDG20583.1"/>
    </source>
</evidence>
<dbReference type="Pfam" id="PF01614">
    <property type="entry name" value="IclR_C"/>
    <property type="match status" value="1"/>
</dbReference>
<protein>
    <submittedName>
        <fullName evidence="6">IclR family transcriptional regulator</fullName>
    </submittedName>
</protein>
<proteinExistence type="predicted"/>
<dbReference type="InterPro" id="IPR029016">
    <property type="entry name" value="GAF-like_dom_sf"/>
</dbReference>
<dbReference type="EMBL" id="SMRP01000015">
    <property type="protein sequence ID" value="TDG20583.1"/>
    <property type="molecule type" value="Genomic_DNA"/>
</dbReference>
<dbReference type="Proteomes" id="UP000295722">
    <property type="component" value="Unassembled WGS sequence"/>
</dbReference>
<evidence type="ECO:0000256" key="3">
    <source>
        <dbReference type="ARBA" id="ARBA00023163"/>
    </source>
</evidence>
<evidence type="ECO:0000259" key="5">
    <source>
        <dbReference type="PROSITE" id="PS51078"/>
    </source>
</evidence>
<feature type="domain" description="IclR-ED" evidence="5">
    <location>
        <begin position="84"/>
        <end position="269"/>
    </location>
</feature>
<dbReference type="PROSITE" id="PS51077">
    <property type="entry name" value="HTH_ICLR"/>
    <property type="match status" value="1"/>
</dbReference>
<dbReference type="InterPro" id="IPR005471">
    <property type="entry name" value="Tscrpt_reg_IclR_N"/>
</dbReference>
<evidence type="ECO:0000256" key="1">
    <source>
        <dbReference type="ARBA" id="ARBA00023015"/>
    </source>
</evidence>
<keyword evidence="2" id="KW-0238">DNA-binding</keyword>
<evidence type="ECO:0000313" key="7">
    <source>
        <dbReference type="Proteomes" id="UP000295722"/>
    </source>
</evidence>
<keyword evidence="3" id="KW-0804">Transcription</keyword>
<dbReference type="InterPro" id="IPR036388">
    <property type="entry name" value="WH-like_DNA-bd_sf"/>
</dbReference>
<accession>A0A4V2ZYK0</accession>
<dbReference type="AlphaFoldDB" id="A0A4V2ZYK0"/>
<dbReference type="OrthoDB" id="13103at2"/>
<gene>
    <name evidence="6" type="ORF">EYW47_25755</name>
</gene>
<keyword evidence="1" id="KW-0805">Transcription regulation</keyword>
<dbReference type="PANTHER" id="PTHR30136">
    <property type="entry name" value="HELIX-TURN-HELIX TRANSCRIPTIONAL REGULATOR, ICLR FAMILY"/>
    <property type="match status" value="1"/>
</dbReference>
<dbReference type="Pfam" id="PF09339">
    <property type="entry name" value="HTH_IclR"/>
    <property type="match status" value="1"/>
</dbReference>
<dbReference type="GO" id="GO:0003677">
    <property type="term" value="F:DNA binding"/>
    <property type="evidence" value="ECO:0007669"/>
    <property type="project" value="UniProtKB-KW"/>
</dbReference>
<evidence type="ECO:0000259" key="4">
    <source>
        <dbReference type="PROSITE" id="PS51077"/>
    </source>
</evidence>
<dbReference type="SMART" id="SM00346">
    <property type="entry name" value="HTH_ICLR"/>
    <property type="match status" value="1"/>
</dbReference>
<dbReference type="RefSeq" id="WP_133197659.1">
    <property type="nucleotide sequence ID" value="NZ_JBHUCW010000005.1"/>
</dbReference>
<reference evidence="6 7" key="1">
    <citation type="submission" date="2019-03" db="EMBL/GenBank/DDBJ databases">
        <title>Paraburkholderia sp. 4M-K11, isolated from subtropical forest soil.</title>
        <authorList>
            <person name="Gao Z.-H."/>
            <person name="Qiu L.-H."/>
        </authorList>
    </citation>
    <scope>NUCLEOTIDE SEQUENCE [LARGE SCALE GENOMIC DNA]</scope>
    <source>
        <strain evidence="6 7">4M-K11</strain>
    </source>
</reference>
<dbReference type="Gene3D" id="3.30.450.40">
    <property type="match status" value="1"/>
</dbReference>
<dbReference type="SUPFAM" id="SSF55781">
    <property type="entry name" value="GAF domain-like"/>
    <property type="match status" value="1"/>
</dbReference>
<dbReference type="InterPro" id="IPR050707">
    <property type="entry name" value="HTH_MetabolicPath_Reg"/>
</dbReference>
<dbReference type="PANTHER" id="PTHR30136:SF35">
    <property type="entry name" value="HTH-TYPE TRANSCRIPTIONAL REGULATOR RV1719"/>
    <property type="match status" value="1"/>
</dbReference>
<keyword evidence="7" id="KW-1185">Reference proteome</keyword>
<dbReference type="Gene3D" id="1.10.10.10">
    <property type="entry name" value="Winged helix-like DNA-binding domain superfamily/Winged helix DNA-binding domain"/>
    <property type="match status" value="1"/>
</dbReference>
<dbReference type="GO" id="GO:0045892">
    <property type="term" value="P:negative regulation of DNA-templated transcription"/>
    <property type="evidence" value="ECO:0007669"/>
    <property type="project" value="TreeGrafter"/>
</dbReference>
<dbReference type="InterPro" id="IPR036390">
    <property type="entry name" value="WH_DNA-bd_sf"/>
</dbReference>
<dbReference type="InterPro" id="IPR014757">
    <property type="entry name" value="Tscrpt_reg_IclR_C"/>
</dbReference>
<dbReference type="SUPFAM" id="SSF46785">
    <property type="entry name" value="Winged helix' DNA-binding domain"/>
    <property type="match status" value="1"/>
</dbReference>
<dbReference type="PROSITE" id="PS51078">
    <property type="entry name" value="ICLR_ED"/>
    <property type="match status" value="1"/>
</dbReference>
<dbReference type="GO" id="GO:0003700">
    <property type="term" value="F:DNA-binding transcription factor activity"/>
    <property type="evidence" value="ECO:0007669"/>
    <property type="project" value="TreeGrafter"/>
</dbReference>
<feature type="domain" description="HTH iclR-type" evidence="4">
    <location>
        <begin position="20"/>
        <end position="83"/>
    </location>
</feature>
<evidence type="ECO:0000256" key="2">
    <source>
        <dbReference type="ARBA" id="ARBA00023125"/>
    </source>
</evidence>
<comment type="caution">
    <text evidence="6">The sequence shown here is derived from an EMBL/GenBank/DDBJ whole genome shotgun (WGS) entry which is preliminary data.</text>
</comment>
<name>A0A4V2ZYK0_9BURK</name>
<organism evidence="6 7">
    <name type="scientific">Paraburkholderia silviterrae</name>
    <dbReference type="NCBI Taxonomy" id="2528715"/>
    <lineage>
        <taxon>Bacteria</taxon>
        <taxon>Pseudomonadati</taxon>
        <taxon>Pseudomonadota</taxon>
        <taxon>Betaproteobacteria</taxon>
        <taxon>Burkholderiales</taxon>
        <taxon>Burkholderiaceae</taxon>
        <taxon>Paraburkholderia</taxon>
    </lineage>
</organism>
<sequence>MDTVAANGTGGDVTAKIAGVQALLRGLTILDVLADSPDGLASLADIAARTGLSPSTAHRLLSTLVERGYAGREPGSKGYVIGHRVVHFSTSVRRRTSDLRRLVRSHLEAITAETGETSNLVVLDGKNVVYIDQVEGTHALRMVPGIGSIFPAYTSASAKAILAYQVDDAQLDAVFTAEPRIKLAAHTLADRRDFVAALTAVVKHGYAVEESELAEGVSCIAAPIRGRNGVALGAISVPGPTQRVLEPAPERLGVLLKKHALHVSQALGFRQLSCAAG</sequence>